<proteinExistence type="predicted"/>
<protein>
    <submittedName>
        <fullName evidence="1">Uncharacterized protein</fullName>
    </submittedName>
</protein>
<gene>
    <name evidence="1" type="ORF">EZS28_020273</name>
</gene>
<dbReference type="EMBL" id="SNRW01005871">
    <property type="protein sequence ID" value="KAA6384199.1"/>
    <property type="molecule type" value="Genomic_DNA"/>
</dbReference>
<evidence type="ECO:0000313" key="2">
    <source>
        <dbReference type="Proteomes" id="UP000324800"/>
    </source>
</evidence>
<name>A0A5J4VPF4_9EUKA</name>
<dbReference type="SUPFAM" id="SSF48371">
    <property type="entry name" value="ARM repeat"/>
    <property type="match status" value="1"/>
</dbReference>
<dbReference type="Gene3D" id="1.25.10.10">
    <property type="entry name" value="Leucine-rich Repeat Variant"/>
    <property type="match status" value="1"/>
</dbReference>
<sequence length="194" mass="22311">MNNRKDDQLREKLIKVGIIDGLIKIFSSWDINMITDSIVESFFNFTYPCSFPKSQLLIEKKPFPSLFRLFNHKDKIVVSHAIFAIDNILYAGAIGTDSISSHPYYDDLQQSGGIEKIFQLFKRSQKEYTKDVSAICLGIIFRAREMTVLEMKVKIISHLKSITNHSREEIRIEVELALNCLSQNSGLFLAIQQF</sequence>
<organism evidence="1 2">
    <name type="scientific">Streblomastix strix</name>
    <dbReference type="NCBI Taxonomy" id="222440"/>
    <lineage>
        <taxon>Eukaryota</taxon>
        <taxon>Metamonada</taxon>
        <taxon>Preaxostyla</taxon>
        <taxon>Oxymonadida</taxon>
        <taxon>Streblomastigidae</taxon>
        <taxon>Streblomastix</taxon>
    </lineage>
</organism>
<evidence type="ECO:0000313" key="1">
    <source>
        <dbReference type="EMBL" id="KAA6384199.1"/>
    </source>
</evidence>
<comment type="caution">
    <text evidence="1">The sequence shown here is derived from an EMBL/GenBank/DDBJ whole genome shotgun (WGS) entry which is preliminary data.</text>
</comment>
<dbReference type="AlphaFoldDB" id="A0A5J4VPF4"/>
<reference evidence="1 2" key="1">
    <citation type="submission" date="2019-03" db="EMBL/GenBank/DDBJ databases">
        <title>Single cell metagenomics reveals metabolic interactions within the superorganism composed of flagellate Streblomastix strix and complex community of Bacteroidetes bacteria on its surface.</title>
        <authorList>
            <person name="Treitli S.C."/>
            <person name="Kolisko M."/>
            <person name="Husnik F."/>
            <person name="Keeling P."/>
            <person name="Hampl V."/>
        </authorList>
    </citation>
    <scope>NUCLEOTIDE SEQUENCE [LARGE SCALE GENOMIC DNA]</scope>
    <source>
        <strain evidence="1">ST1C</strain>
    </source>
</reference>
<dbReference type="Proteomes" id="UP000324800">
    <property type="component" value="Unassembled WGS sequence"/>
</dbReference>
<dbReference type="InterPro" id="IPR016024">
    <property type="entry name" value="ARM-type_fold"/>
</dbReference>
<dbReference type="InterPro" id="IPR011989">
    <property type="entry name" value="ARM-like"/>
</dbReference>
<accession>A0A5J4VPF4</accession>